<sequence length="119" mass="13647">MNSQPEDFTNPFYVDCKNQVLYPLANLTHLEHWVGYYVRWNPRMRPQVDAAPSEFESYCFCVKNVEELQREVTSSCSISSSSEHTSPSSHSACNISTTYGVHRNGTIEDSNNRLFFQSV</sequence>
<gene>
    <name evidence="3" type="primary">LOC128629671</name>
</gene>
<accession>A0A9F7RDH4</accession>
<dbReference type="InterPro" id="IPR010569">
    <property type="entry name" value="Myotubularin-like_Pase_dom"/>
</dbReference>
<proteinExistence type="predicted"/>
<dbReference type="RefSeq" id="XP_053534433.1">
    <property type="nucleotide sequence ID" value="XM_053678458.1"/>
</dbReference>
<dbReference type="Proteomes" id="UP000221080">
    <property type="component" value="Unplaced"/>
</dbReference>
<dbReference type="KEGG" id="ipu:128629671"/>
<evidence type="ECO:0000313" key="3">
    <source>
        <dbReference type="RefSeq" id="XP_053534433.1"/>
    </source>
</evidence>
<dbReference type="AlphaFoldDB" id="A0A9F7RDH4"/>
<keyword evidence="2" id="KW-1185">Reference proteome</keyword>
<evidence type="ECO:0000259" key="1">
    <source>
        <dbReference type="PROSITE" id="PS51339"/>
    </source>
</evidence>
<protein>
    <submittedName>
        <fullName evidence="3">Myotubularin-related protein 1</fullName>
    </submittedName>
</protein>
<name>A0A9F7RDH4_ICTPU</name>
<dbReference type="OrthoDB" id="271628at2759"/>
<feature type="domain" description="Myotubularin phosphatase" evidence="1">
    <location>
        <begin position="1"/>
        <end position="37"/>
    </location>
</feature>
<dbReference type="GeneID" id="128629671"/>
<dbReference type="PROSITE" id="PS51339">
    <property type="entry name" value="PPASE_MYOTUBULARIN"/>
    <property type="match status" value="1"/>
</dbReference>
<reference evidence="3" key="1">
    <citation type="submission" date="2025-08" db="UniProtKB">
        <authorList>
            <consortium name="RefSeq"/>
        </authorList>
    </citation>
    <scope>IDENTIFICATION</scope>
    <source>
        <tissue evidence="3">Blood</tissue>
    </source>
</reference>
<evidence type="ECO:0000313" key="2">
    <source>
        <dbReference type="Proteomes" id="UP000221080"/>
    </source>
</evidence>
<organism evidence="2 3">
    <name type="scientific">Ictalurus punctatus</name>
    <name type="common">Channel catfish</name>
    <name type="synonym">Silurus punctatus</name>
    <dbReference type="NCBI Taxonomy" id="7998"/>
    <lineage>
        <taxon>Eukaryota</taxon>
        <taxon>Metazoa</taxon>
        <taxon>Chordata</taxon>
        <taxon>Craniata</taxon>
        <taxon>Vertebrata</taxon>
        <taxon>Euteleostomi</taxon>
        <taxon>Actinopterygii</taxon>
        <taxon>Neopterygii</taxon>
        <taxon>Teleostei</taxon>
        <taxon>Ostariophysi</taxon>
        <taxon>Siluriformes</taxon>
        <taxon>Ictaluridae</taxon>
        <taxon>Ictalurus</taxon>
    </lineage>
</organism>